<dbReference type="PROSITE" id="PS51192">
    <property type="entry name" value="HELICASE_ATP_BIND_1"/>
    <property type="match status" value="1"/>
</dbReference>
<dbReference type="PANTHER" id="PTHR11274">
    <property type="entry name" value="RAD25/XP-B DNA REPAIR HELICASE"/>
    <property type="match status" value="1"/>
</dbReference>
<evidence type="ECO:0000256" key="1">
    <source>
        <dbReference type="ARBA" id="ARBA00022741"/>
    </source>
</evidence>
<dbReference type="SMART" id="SM00487">
    <property type="entry name" value="DEXDc"/>
    <property type="match status" value="1"/>
</dbReference>
<evidence type="ECO:0000256" key="2">
    <source>
        <dbReference type="ARBA" id="ARBA00022801"/>
    </source>
</evidence>
<evidence type="ECO:0000256" key="4">
    <source>
        <dbReference type="ARBA" id="ARBA00022840"/>
    </source>
</evidence>
<protein>
    <recommendedName>
        <fullName evidence="6">Helicase ATP-binding domain-containing protein</fullName>
    </recommendedName>
</protein>
<evidence type="ECO:0000259" key="6">
    <source>
        <dbReference type="PROSITE" id="PS51192"/>
    </source>
</evidence>
<organism evidence="7">
    <name type="scientific">viral metagenome</name>
    <dbReference type="NCBI Taxonomy" id="1070528"/>
    <lineage>
        <taxon>unclassified sequences</taxon>
        <taxon>metagenomes</taxon>
        <taxon>organismal metagenomes</taxon>
    </lineage>
</organism>
<name>A0A6C0EWV5_9ZZZZ</name>
<dbReference type="CDD" id="cd17926">
    <property type="entry name" value="DEXHc_RE"/>
    <property type="match status" value="1"/>
</dbReference>
<dbReference type="Gene3D" id="3.40.50.300">
    <property type="entry name" value="P-loop containing nucleotide triphosphate hydrolases"/>
    <property type="match status" value="2"/>
</dbReference>
<evidence type="ECO:0000256" key="5">
    <source>
        <dbReference type="SAM" id="MobiDB-lite"/>
    </source>
</evidence>
<sequence length="633" mass="72093">MLNTYLGQKGYTLHKAELTPAQQKQIKEDLTISPLTMGSYGPNNQVKFPVYRESSNKIYVPHYYGVNNFGKPNQNKIPEGDEIHLTFNGTLRDYQIPVVEKYITYVMGPVPKGGLLELPCAWGKTSASLYILSKLKKKTLVIVHKEFLMNQWIERIEQFLPGTRVGKIQGQTIDIENKDIVLCMLQSLVLKEYPSSLFDSFGLTIIDEVHHISSQTFSTALFKVVTKYMLGLSATMDRKDGTTKVFKMFLGEVVYKAEKKNDYQVEVRAITYKTTDPDFNETILDFKGQPQISSMISKLCSYNRRTEFIIQTLNDYIRVDMDDVGGVTKDIIKTQTPSASAYAVQSLTFASQHKEAMDKANPCCKICNKNDNYLVINTCCNVVNYCLPCMEKVVEAAKICEVVIDKKTGLKKEVKRRAKCPSCSKVLAYEQHYIENPYVKPLTQVHTIIMSHNLNILEYMYKKIVCKNYASVGYYVGGMNEAELKKTEKKQVILASYSMAQEGLDISTLNTEFLISPKTDVVQIVGRILRAKHATTIPTIYDFVDSHDVFQRQWLKRKAYYKKQSYRIIGTNSIEYDGLVSKNNSLWNVMYEPGLKKQSNKGKEKDKEEDVDEESKDPFLSGKCLIKFGGKGK</sequence>
<dbReference type="GO" id="GO:0005524">
    <property type="term" value="F:ATP binding"/>
    <property type="evidence" value="ECO:0007669"/>
    <property type="project" value="UniProtKB-KW"/>
</dbReference>
<dbReference type="InterPro" id="IPR014001">
    <property type="entry name" value="Helicase_ATP-bd"/>
</dbReference>
<dbReference type="InterPro" id="IPR027417">
    <property type="entry name" value="P-loop_NTPase"/>
</dbReference>
<keyword evidence="4" id="KW-0067">ATP-binding</keyword>
<dbReference type="InterPro" id="IPR006935">
    <property type="entry name" value="Helicase/UvrB_N"/>
</dbReference>
<dbReference type="GO" id="GO:0004386">
    <property type="term" value="F:helicase activity"/>
    <property type="evidence" value="ECO:0007669"/>
    <property type="project" value="UniProtKB-KW"/>
</dbReference>
<feature type="domain" description="Helicase ATP-binding" evidence="6">
    <location>
        <begin position="105"/>
        <end position="254"/>
    </location>
</feature>
<dbReference type="Pfam" id="PF04851">
    <property type="entry name" value="ResIII"/>
    <property type="match status" value="1"/>
</dbReference>
<dbReference type="InterPro" id="IPR050615">
    <property type="entry name" value="ATP-dep_DNA_Helicase"/>
</dbReference>
<dbReference type="PANTHER" id="PTHR11274:SF0">
    <property type="entry name" value="GENERAL TRANSCRIPTION AND DNA REPAIR FACTOR IIH HELICASE SUBUNIT XPB"/>
    <property type="match status" value="1"/>
</dbReference>
<evidence type="ECO:0000313" key="7">
    <source>
        <dbReference type="EMBL" id="QHT32730.1"/>
    </source>
</evidence>
<dbReference type="CDD" id="cd18785">
    <property type="entry name" value="SF2_C"/>
    <property type="match status" value="1"/>
</dbReference>
<dbReference type="EMBL" id="MN738947">
    <property type="protein sequence ID" value="QHT32730.1"/>
    <property type="molecule type" value="Genomic_DNA"/>
</dbReference>
<keyword evidence="1" id="KW-0547">Nucleotide-binding</keyword>
<evidence type="ECO:0000256" key="3">
    <source>
        <dbReference type="ARBA" id="ARBA00022806"/>
    </source>
</evidence>
<dbReference type="AlphaFoldDB" id="A0A6C0EWV5"/>
<accession>A0A6C0EWV5</accession>
<proteinExistence type="predicted"/>
<keyword evidence="3" id="KW-0347">Helicase</keyword>
<feature type="region of interest" description="Disordered" evidence="5">
    <location>
        <begin position="596"/>
        <end position="617"/>
    </location>
</feature>
<dbReference type="GO" id="GO:0016787">
    <property type="term" value="F:hydrolase activity"/>
    <property type="evidence" value="ECO:0007669"/>
    <property type="project" value="UniProtKB-KW"/>
</dbReference>
<dbReference type="SUPFAM" id="SSF52540">
    <property type="entry name" value="P-loop containing nucleoside triphosphate hydrolases"/>
    <property type="match status" value="2"/>
</dbReference>
<dbReference type="GO" id="GO:0003677">
    <property type="term" value="F:DNA binding"/>
    <property type="evidence" value="ECO:0007669"/>
    <property type="project" value="InterPro"/>
</dbReference>
<reference evidence="7" key="1">
    <citation type="journal article" date="2020" name="Nature">
        <title>Giant virus diversity and host interactions through global metagenomics.</title>
        <authorList>
            <person name="Schulz F."/>
            <person name="Roux S."/>
            <person name="Paez-Espino D."/>
            <person name="Jungbluth S."/>
            <person name="Walsh D.A."/>
            <person name="Denef V.J."/>
            <person name="McMahon K.D."/>
            <person name="Konstantinidis K.T."/>
            <person name="Eloe-Fadrosh E.A."/>
            <person name="Kyrpides N.C."/>
            <person name="Woyke T."/>
        </authorList>
    </citation>
    <scope>NUCLEOTIDE SEQUENCE</scope>
    <source>
        <strain evidence="7">GVMAG-M-3300009161-30</strain>
    </source>
</reference>
<keyword evidence="2" id="KW-0378">Hydrolase</keyword>